<dbReference type="EMBL" id="AP014633">
    <property type="protein sequence ID" value="BAP55707.1"/>
    <property type="molecule type" value="Genomic_DNA"/>
</dbReference>
<reference evidence="1 2" key="1">
    <citation type="journal article" date="2014" name="ISME J.">
        <title>Ecophysiology of Thioploca ingrica as revealed by the complete genome sequence supplemented with proteomic evidence.</title>
        <authorList>
            <person name="Kojima H."/>
            <person name="Ogura Y."/>
            <person name="Yamamoto N."/>
            <person name="Togashi T."/>
            <person name="Mori H."/>
            <person name="Watanabe T."/>
            <person name="Nemoto F."/>
            <person name="Kurokawa K."/>
            <person name="Hayashi T."/>
            <person name="Fukui M."/>
        </authorList>
    </citation>
    <scope>NUCLEOTIDE SEQUENCE [LARGE SCALE GENOMIC DNA]</scope>
</reference>
<name>A0A090AJK0_9GAMM</name>
<accession>A0A090AJK0</accession>
<dbReference type="Proteomes" id="UP000031623">
    <property type="component" value="Chromosome"/>
</dbReference>
<dbReference type="Gene3D" id="3.40.50.300">
    <property type="entry name" value="P-loop containing nucleotide triphosphate hydrolases"/>
    <property type="match status" value="1"/>
</dbReference>
<dbReference type="SUPFAM" id="SSF52540">
    <property type="entry name" value="P-loop containing nucleoside triphosphate hydrolases"/>
    <property type="match status" value="1"/>
</dbReference>
<gene>
    <name evidence="1" type="ORF">THII_1410</name>
</gene>
<dbReference type="InterPro" id="IPR027417">
    <property type="entry name" value="P-loop_NTPase"/>
</dbReference>
<evidence type="ECO:0000313" key="2">
    <source>
        <dbReference type="Proteomes" id="UP000031623"/>
    </source>
</evidence>
<dbReference type="HOGENOM" id="CLU_090344_0_0_6"/>
<protein>
    <recommendedName>
        <fullName evidence="3">Sulfotransferase</fullName>
    </recommendedName>
</protein>
<keyword evidence="2" id="KW-1185">Reference proteome</keyword>
<dbReference type="KEGG" id="tig:THII_1410"/>
<proteinExistence type="predicted"/>
<dbReference type="STRING" id="40754.THII_1410"/>
<dbReference type="AlphaFoldDB" id="A0A090AJK0"/>
<sequence>MKLNLIKHDIRSMGHEIRSYLRLLLKKDLLNNKFVIFGQGRTGSNLVRTLLQSHPQIICQGEVFMRYYLKVFMPKFFLQGQLAKYPSNKVYGFQLQPFHLSFHQVDGKAFLSHLHNQGWKIIYLKRRNWLHQKISALIAIRKNKWHYRASEAKTDKSPKIHLNGNEIIKELEKKGLDYTKDKEMLDSLPYLEIIYEDDLLTAAQHQPTADKIFAYLNLSSAFVKTSLQKTPYKISEVIENYEEIANLLGKTQYAQFLEE</sequence>
<organism evidence="1 2">
    <name type="scientific">Thioploca ingrica</name>
    <dbReference type="NCBI Taxonomy" id="40754"/>
    <lineage>
        <taxon>Bacteria</taxon>
        <taxon>Pseudomonadati</taxon>
        <taxon>Pseudomonadota</taxon>
        <taxon>Gammaproteobacteria</taxon>
        <taxon>Thiotrichales</taxon>
        <taxon>Thiotrichaceae</taxon>
        <taxon>Thioploca</taxon>
    </lineage>
</organism>
<evidence type="ECO:0000313" key="1">
    <source>
        <dbReference type="EMBL" id="BAP55707.1"/>
    </source>
</evidence>
<evidence type="ECO:0008006" key="3">
    <source>
        <dbReference type="Google" id="ProtNLM"/>
    </source>
</evidence>